<accession>A0ABQ9HPY3</accession>
<proteinExistence type="predicted"/>
<dbReference type="Proteomes" id="UP001159363">
    <property type="component" value="Chromosome X"/>
</dbReference>
<protein>
    <submittedName>
        <fullName evidence="1">Uncharacterized protein</fullName>
    </submittedName>
</protein>
<name>A0ABQ9HPY3_9NEOP</name>
<organism evidence="1 2">
    <name type="scientific">Dryococelus australis</name>
    <dbReference type="NCBI Taxonomy" id="614101"/>
    <lineage>
        <taxon>Eukaryota</taxon>
        <taxon>Metazoa</taxon>
        <taxon>Ecdysozoa</taxon>
        <taxon>Arthropoda</taxon>
        <taxon>Hexapoda</taxon>
        <taxon>Insecta</taxon>
        <taxon>Pterygota</taxon>
        <taxon>Neoptera</taxon>
        <taxon>Polyneoptera</taxon>
        <taxon>Phasmatodea</taxon>
        <taxon>Verophasmatodea</taxon>
        <taxon>Anareolatae</taxon>
        <taxon>Phasmatidae</taxon>
        <taxon>Eurycanthinae</taxon>
        <taxon>Dryococelus</taxon>
    </lineage>
</organism>
<reference evidence="1 2" key="1">
    <citation type="submission" date="2023-02" db="EMBL/GenBank/DDBJ databases">
        <title>LHISI_Scaffold_Assembly.</title>
        <authorList>
            <person name="Stuart O.P."/>
            <person name="Cleave R."/>
            <person name="Magrath M.J.L."/>
            <person name="Mikheyev A.S."/>
        </authorList>
    </citation>
    <scope>NUCLEOTIDE SEQUENCE [LARGE SCALE GENOMIC DNA]</scope>
    <source>
        <strain evidence="1">Daus_M_001</strain>
        <tissue evidence="1">Leg muscle</tissue>
    </source>
</reference>
<evidence type="ECO:0000313" key="1">
    <source>
        <dbReference type="EMBL" id="KAJ8886428.1"/>
    </source>
</evidence>
<comment type="caution">
    <text evidence="1">The sequence shown here is derived from an EMBL/GenBank/DDBJ whole genome shotgun (WGS) entry which is preliminary data.</text>
</comment>
<dbReference type="EMBL" id="JARBHB010000004">
    <property type="protein sequence ID" value="KAJ8886428.1"/>
    <property type="molecule type" value="Genomic_DNA"/>
</dbReference>
<sequence length="219" mass="25104">MRMMLLFYCLGLRNTRLAMLTTCDNLHLVLSEMIVLIVIKKYMLVLAQLLQKNRVKPLSAVARSILIRDDAVEVNSHQLFKRIVYVMKTENDLNHYLSYILSPRPPALFNEVAMPKTVKSAFLQLFSYTTPEENSTNNPRRIVIDGGHLLHALVWPHPVTYGQTADAFLEFVQKQYRVSVTVVFDGYNVQSTKSQHFRCASKRTSAEIMFDMNTSACIT</sequence>
<gene>
    <name evidence="1" type="ORF">PR048_012639</name>
</gene>
<keyword evidence="2" id="KW-1185">Reference proteome</keyword>
<evidence type="ECO:0000313" key="2">
    <source>
        <dbReference type="Proteomes" id="UP001159363"/>
    </source>
</evidence>